<dbReference type="Proteomes" id="UP001498421">
    <property type="component" value="Unassembled WGS sequence"/>
</dbReference>
<keyword evidence="3" id="KW-1185">Reference proteome</keyword>
<evidence type="ECO:0008006" key="4">
    <source>
        <dbReference type="Google" id="ProtNLM"/>
    </source>
</evidence>
<organism evidence="2 3">
    <name type="scientific">Neonectria magnoliae</name>
    <dbReference type="NCBI Taxonomy" id="2732573"/>
    <lineage>
        <taxon>Eukaryota</taxon>
        <taxon>Fungi</taxon>
        <taxon>Dikarya</taxon>
        <taxon>Ascomycota</taxon>
        <taxon>Pezizomycotina</taxon>
        <taxon>Sordariomycetes</taxon>
        <taxon>Hypocreomycetidae</taxon>
        <taxon>Hypocreales</taxon>
        <taxon>Nectriaceae</taxon>
        <taxon>Neonectria</taxon>
    </lineage>
</organism>
<sequence>MVGDWKLNGHLLENERLLLQVEVRNSIWVNIVVEQQSACTPQSEGSWRTLLFDWFLGRNQQTAPDAKAGETLLLEFGSTLFLANVDVQGRPTVVEEADAAIIDALPTAEALFGGNQAVLLSIIPKSELRVQAVNGTFFLRQTRPVPYRGKTLVVKGPASAARALDDLREAVNLSAPVGPTASASEPPPAADRSRAALRRRRKDMWLPHPAWFRQLLSATKSFIDSETWHGGIKPDNIVVDSSEAIVLIDMARKYTTTSIASPEVMKGKKDSKPTDPEADAAKERGSLEVPADWHMEAKEKSEIYSIGRTIFFISEGFAMEDIYSNPKNPQASQTSFTDASSTPADLGDLILACVKDDPAQRPSFHASTARPTGNIHRQVINRTALRRRSSS</sequence>
<feature type="region of interest" description="Disordered" evidence="1">
    <location>
        <begin position="176"/>
        <end position="196"/>
    </location>
</feature>
<proteinExistence type="predicted"/>
<feature type="region of interest" description="Disordered" evidence="1">
    <location>
        <begin position="262"/>
        <end position="284"/>
    </location>
</feature>
<comment type="caution">
    <text evidence="2">The sequence shown here is derived from an EMBL/GenBank/DDBJ whole genome shotgun (WGS) entry which is preliminary data.</text>
</comment>
<feature type="compositionally biased region" description="Basic and acidic residues" evidence="1">
    <location>
        <begin position="265"/>
        <end position="284"/>
    </location>
</feature>
<gene>
    <name evidence="2" type="ORF">QQZ08_005105</name>
</gene>
<dbReference type="InterPro" id="IPR011009">
    <property type="entry name" value="Kinase-like_dom_sf"/>
</dbReference>
<evidence type="ECO:0000313" key="3">
    <source>
        <dbReference type="Proteomes" id="UP001498421"/>
    </source>
</evidence>
<evidence type="ECO:0000313" key="2">
    <source>
        <dbReference type="EMBL" id="KAK7428348.1"/>
    </source>
</evidence>
<evidence type="ECO:0000256" key="1">
    <source>
        <dbReference type="SAM" id="MobiDB-lite"/>
    </source>
</evidence>
<name>A0ABR1I481_9HYPO</name>
<protein>
    <recommendedName>
        <fullName evidence="4">Protein kinase domain-containing protein</fullName>
    </recommendedName>
</protein>
<dbReference type="SUPFAM" id="SSF56112">
    <property type="entry name" value="Protein kinase-like (PK-like)"/>
    <property type="match status" value="1"/>
</dbReference>
<dbReference type="Gene3D" id="1.10.510.10">
    <property type="entry name" value="Transferase(Phosphotransferase) domain 1"/>
    <property type="match status" value="1"/>
</dbReference>
<dbReference type="EMBL" id="JAZAVK010000042">
    <property type="protein sequence ID" value="KAK7428348.1"/>
    <property type="molecule type" value="Genomic_DNA"/>
</dbReference>
<accession>A0ABR1I481</accession>
<reference evidence="2 3" key="1">
    <citation type="journal article" date="2025" name="Microbiol. Resour. Announc.">
        <title>Draft genome sequences for Neonectria magnoliae and Neonectria punicea, canker pathogens of Liriodendron tulipifera and Acer saccharum in West Virginia.</title>
        <authorList>
            <person name="Petronek H.M."/>
            <person name="Kasson M.T."/>
            <person name="Metheny A.M."/>
            <person name="Stauder C.M."/>
            <person name="Lovett B."/>
            <person name="Lynch S.C."/>
            <person name="Garnas J.R."/>
            <person name="Kasson L.R."/>
            <person name="Stajich J.E."/>
        </authorList>
    </citation>
    <scope>NUCLEOTIDE SEQUENCE [LARGE SCALE GENOMIC DNA]</scope>
    <source>
        <strain evidence="2 3">NRRL 64651</strain>
    </source>
</reference>